<feature type="transmembrane region" description="Helical" evidence="1">
    <location>
        <begin position="20"/>
        <end position="42"/>
    </location>
</feature>
<comment type="caution">
    <text evidence="3">The sequence shown here is derived from an EMBL/GenBank/DDBJ whole genome shotgun (WGS) entry which is preliminary data.</text>
</comment>
<dbReference type="AlphaFoldDB" id="A0AAW7XAX4"/>
<accession>A0AAW7XAX4</accession>
<evidence type="ECO:0000256" key="1">
    <source>
        <dbReference type="SAM" id="Phobius"/>
    </source>
</evidence>
<dbReference type="Pfam" id="PF01882">
    <property type="entry name" value="DUF58"/>
    <property type="match status" value="1"/>
</dbReference>
<keyword evidence="1" id="KW-1133">Transmembrane helix</keyword>
<keyword evidence="1" id="KW-0812">Transmembrane</keyword>
<evidence type="ECO:0000313" key="3">
    <source>
        <dbReference type="EMBL" id="MDO6423499.1"/>
    </source>
</evidence>
<feature type="transmembrane region" description="Helical" evidence="1">
    <location>
        <begin position="54"/>
        <end position="75"/>
    </location>
</feature>
<organism evidence="3 4">
    <name type="scientific">Saccharophagus degradans</name>
    <dbReference type="NCBI Taxonomy" id="86304"/>
    <lineage>
        <taxon>Bacteria</taxon>
        <taxon>Pseudomonadati</taxon>
        <taxon>Pseudomonadota</taxon>
        <taxon>Gammaproteobacteria</taxon>
        <taxon>Cellvibrionales</taxon>
        <taxon>Cellvibrionaceae</taxon>
        <taxon>Saccharophagus</taxon>
    </lineage>
</organism>
<dbReference type="InterPro" id="IPR036465">
    <property type="entry name" value="vWFA_dom_sf"/>
</dbReference>
<protein>
    <submittedName>
        <fullName evidence="3">DUF58 domain-containing protein</fullName>
    </submittedName>
</protein>
<evidence type="ECO:0000313" key="4">
    <source>
        <dbReference type="Proteomes" id="UP001169760"/>
    </source>
</evidence>
<dbReference type="InterPro" id="IPR002881">
    <property type="entry name" value="DUF58"/>
</dbReference>
<feature type="domain" description="DUF58" evidence="2">
    <location>
        <begin position="221"/>
        <end position="429"/>
    </location>
</feature>
<dbReference type="PANTHER" id="PTHR33608:SF3">
    <property type="entry name" value="SLR2013 PROTEIN"/>
    <property type="match status" value="1"/>
</dbReference>
<reference evidence="3" key="1">
    <citation type="submission" date="2023-07" db="EMBL/GenBank/DDBJ databases">
        <title>Genome content predicts the carbon catabolic preferences of heterotrophic bacteria.</title>
        <authorList>
            <person name="Gralka M."/>
        </authorList>
    </citation>
    <scope>NUCLEOTIDE SEQUENCE</scope>
    <source>
        <strain evidence="3">I3M17_2</strain>
    </source>
</reference>
<evidence type="ECO:0000259" key="2">
    <source>
        <dbReference type="Pfam" id="PF01882"/>
    </source>
</evidence>
<gene>
    <name evidence="3" type="ORF">Q4521_13545</name>
</gene>
<dbReference type="EMBL" id="JAUOPB010000009">
    <property type="protein sequence ID" value="MDO6423499.1"/>
    <property type="molecule type" value="Genomic_DNA"/>
</dbReference>
<dbReference type="PANTHER" id="PTHR33608">
    <property type="entry name" value="BLL2464 PROTEIN"/>
    <property type="match status" value="1"/>
</dbReference>
<dbReference type="SUPFAM" id="SSF53300">
    <property type="entry name" value="vWA-like"/>
    <property type="match status" value="1"/>
</dbReference>
<keyword evidence="1" id="KW-0472">Membrane</keyword>
<dbReference type="Proteomes" id="UP001169760">
    <property type="component" value="Unassembled WGS sequence"/>
</dbReference>
<name>A0AAW7XAX4_9GAMM</name>
<proteinExistence type="predicted"/>
<dbReference type="RefSeq" id="WP_303493153.1">
    <property type="nucleotide sequence ID" value="NZ_JAUOPB010000009.1"/>
</dbReference>
<sequence length="458" mass="52084">MFTGLFKRFAFIARALPSKLAVGCFLWGGAILFVLTSLFALLEIESIESSVTTFGFALLLFFIGLLLLDWLACLAQKPIFVERELPHSIAVNRWTSITLVLHHHFARPVKLQLHDGLTDQLLCDDMPLQVQLRPGQYSKVAYKIKPVVRGNHTITPCTLRVESPFRLWFKQYQTGASSEIKVYPDFAAISAFTIMATENHTSQIGIKRRPRRGEGMEFLQLRDYRRGDSLRQIDWKATARRRELISREYQDERDQQIVLLVDSGRRMRALDGELSHFDHSLNAMLLVSYIALRQGDSVSVMSFGDGHRWIPPQKGAGKMKTILNGMYDLTAENCAADYVAAAEQLAILQRKRSLVIVVTNTRDEESDELVMAVNLLRKRHVVLVANIRENILKEMHDSEVKDMDTALDYLAVNDYMQARQQAQNEIRNQGVYAIDCQPSELAVKVANSYIEIKRAGVL</sequence>